<feature type="compositionally biased region" description="Basic and acidic residues" evidence="1">
    <location>
        <begin position="88"/>
        <end position="98"/>
    </location>
</feature>
<dbReference type="AlphaFoldDB" id="E4X7D1"/>
<dbReference type="CDD" id="cd12934">
    <property type="entry name" value="LEM"/>
    <property type="match status" value="1"/>
</dbReference>
<dbReference type="SUPFAM" id="SSF63451">
    <property type="entry name" value="LEM domain"/>
    <property type="match status" value="1"/>
</dbReference>
<dbReference type="InterPro" id="IPR003887">
    <property type="entry name" value="LEM_dom"/>
</dbReference>
<dbReference type="FunFam" id="1.10.720.40:FF:000001">
    <property type="entry name" value="LEM domain containing 2, isoform CRA_a"/>
    <property type="match status" value="1"/>
</dbReference>
<protein>
    <recommendedName>
        <fullName evidence="3">LEM domain-containing protein</fullName>
    </recommendedName>
</protein>
<feature type="compositionally biased region" description="Low complexity" evidence="1">
    <location>
        <begin position="154"/>
        <end position="173"/>
    </location>
</feature>
<sequence length="274" mass="30133">MPAQTAKKDYAEEVSALTNEELRNRLKNLGINVGPVVETTRKVYEKKLVNLMSKAESGFSTDDNEEATPVGEAEVEEPPKIVRRTRKKASEDLSKAEPVENFSDDDDIPIVQNTSSRRRSARVAKKESKAAVDTPETVQEEPTSEEKPKENGDAQPAVEEQSVEQVVEAPAEESIAEKSVAEAPAPSGEEAAKFAAASKFSLNCSFLENLPVHTILVIVFLALFMGLIWQQRDAHAQLLRNLTKMATYYYTQLYKLVMPGVEDVAPAADPVADN</sequence>
<evidence type="ECO:0000313" key="4">
    <source>
        <dbReference type="EMBL" id="CBY18603.1"/>
    </source>
</evidence>
<keyword evidence="2" id="KW-0812">Transmembrane</keyword>
<keyword evidence="2" id="KW-0472">Membrane</keyword>
<dbReference type="InParanoid" id="E4X7D1"/>
<feature type="region of interest" description="Disordered" evidence="1">
    <location>
        <begin position="55"/>
        <end position="184"/>
    </location>
</feature>
<evidence type="ECO:0000313" key="5">
    <source>
        <dbReference type="Proteomes" id="UP000001307"/>
    </source>
</evidence>
<evidence type="ECO:0000259" key="3">
    <source>
        <dbReference type="PROSITE" id="PS50954"/>
    </source>
</evidence>
<dbReference type="Proteomes" id="UP000001307">
    <property type="component" value="Unassembled WGS sequence"/>
</dbReference>
<dbReference type="Gene3D" id="1.10.720.40">
    <property type="match status" value="1"/>
</dbReference>
<evidence type="ECO:0000256" key="1">
    <source>
        <dbReference type="SAM" id="MobiDB-lite"/>
    </source>
</evidence>
<gene>
    <name evidence="4" type="ORF">GSOID_T00003465001</name>
</gene>
<feature type="transmembrane region" description="Helical" evidence="2">
    <location>
        <begin position="210"/>
        <end position="229"/>
    </location>
</feature>
<dbReference type="PANTHER" id="PTHR12019:SF9">
    <property type="entry name" value="THYMOPOIETIN"/>
    <property type="match status" value="1"/>
</dbReference>
<dbReference type="OrthoDB" id="6363067at2759"/>
<accession>E4X7D1</accession>
<feature type="domain" description="LEM" evidence="3">
    <location>
        <begin position="11"/>
        <end position="55"/>
    </location>
</feature>
<keyword evidence="5" id="KW-1185">Reference proteome</keyword>
<dbReference type="Pfam" id="PF03020">
    <property type="entry name" value="LEM"/>
    <property type="match status" value="1"/>
</dbReference>
<dbReference type="PROSITE" id="PS50954">
    <property type="entry name" value="LEM"/>
    <property type="match status" value="1"/>
</dbReference>
<dbReference type="SMART" id="SM00540">
    <property type="entry name" value="LEM"/>
    <property type="match status" value="1"/>
</dbReference>
<name>E4X7D1_OIKDI</name>
<dbReference type="InterPro" id="IPR011015">
    <property type="entry name" value="LEM/LEM-like_dom_sf"/>
</dbReference>
<organism evidence="4">
    <name type="scientific">Oikopleura dioica</name>
    <name type="common">Tunicate</name>
    <dbReference type="NCBI Taxonomy" id="34765"/>
    <lineage>
        <taxon>Eukaryota</taxon>
        <taxon>Metazoa</taxon>
        <taxon>Chordata</taxon>
        <taxon>Tunicata</taxon>
        <taxon>Appendicularia</taxon>
        <taxon>Copelata</taxon>
        <taxon>Oikopleuridae</taxon>
        <taxon>Oikopleura</taxon>
    </lineage>
</organism>
<dbReference type="InterPro" id="IPR051656">
    <property type="entry name" value="LEM_domain"/>
</dbReference>
<reference evidence="4" key="1">
    <citation type="journal article" date="2010" name="Science">
        <title>Plasticity of animal genome architecture unmasked by rapid evolution of a pelagic tunicate.</title>
        <authorList>
            <person name="Denoeud F."/>
            <person name="Henriet S."/>
            <person name="Mungpakdee S."/>
            <person name="Aury J.M."/>
            <person name="Da Silva C."/>
            <person name="Brinkmann H."/>
            <person name="Mikhaleva J."/>
            <person name="Olsen L.C."/>
            <person name="Jubin C."/>
            <person name="Canestro C."/>
            <person name="Bouquet J.M."/>
            <person name="Danks G."/>
            <person name="Poulain J."/>
            <person name="Campsteijn C."/>
            <person name="Adamski M."/>
            <person name="Cross I."/>
            <person name="Yadetie F."/>
            <person name="Muffato M."/>
            <person name="Louis A."/>
            <person name="Butcher S."/>
            <person name="Tsagkogeorga G."/>
            <person name="Konrad A."/>
            <person name="Singh S."/>
            <person name="Jensen M.F."/>
            <person name="Cong E.H."/>
            <person name="Eikeseth-Otteraa H."/>
            <person name="Noel B."/>
            <person name="Anthouard V."/>
            <person name="Porcel B.M."/>
            <person name="Kachouri-Lafond R."/>
            <person name="Nishino A."/>
            <person name="Ugolini M."/>
            <person name="Chourrout P."/>
            <person name="Nishida H."/>
            <person name="Aasland R."/>
            <person name="Huzurbazar S."/>
            <person name="Westhof E."/>
            <person name="Delsuc F."/>
            <person name="Lehrach H."/>
            <person name="Reinhardt R."/>
            <person name="Weissenbach J."/>
            <person name="Roy S.W."/>
            <person name="Artiguenave F."/>
            <person name="Postlethwait J.H."/>
            <person name="Manak J.R."/>
            <person name="Thompson E.M."/>
            <person name="Jaillon O."/>
            <person name="Du Pasquier L."/>
            <person name="Boudinot P."/>
            <person name="Liberles D.A."/>
            <person name="Volff J.N."/>
            <person name="Philippe H."/>
            <person name="Lenhard B."/>
            <person name="Roest Crollius H."/>
            <person name="Wincker P."/>
            <person name="Chourrout D."/>
        </authorList>
    </citation>
    <scope>NUCLEOTIDE SEQUENCE [LARGE SCALE GENOMIC DNA]</scope>
</reference>
<keyword evidence="2" id="KW-1133">Transmembrane helix</keyword>
<evidence type="ECO:0000256" key="2">
    <source>
        <dbReference type="SAM" id="Phobius"/>
    </source>
</evidence>
<dbReference type="PANTHER" id="PTHR12019">
    <property type="entry name" value="LAMINA-ASSOCIATED POLYPEPTIDE THYMOPOIETIN"/>
    <property type="match status" value="1"/>
</dbReference>
<proteinExistence type="predicted"/>
<dbReference type="EMBL" id="FN653028">
    <property type="protein sequence ID" value="CBY18603.1"/>
    <property type="molecule type" value="Genomic_DNA"/>
</dbReference>